<dbReference type="InterPro" id="IPR000182">
    <property type="entry name" value="GNAT_dom"/>
</dbReference>
<evidence type="ECO:0000256" key="6">
    <source>
        <dbReference type="RuleBase" id="RU363094"/>
    </source>
</evidence>
<dbReference type="EMBL" id="RBWY01000001">
    <property type="protein sequence ID" value="RKS87768.1"/>
    <property type="molecule type" value="Genomic_DNA"/>
</dbReference>
<dbReference type="NCBIfam" id="NF007025">
    <property type="entry name" value="PRK09491.1"/>
    <property type="match status" value="1"/>
</dbReference>
<dbReference type="InterPro" id="IPR043690">
    <property type="entry name" value="RimI"/>
</dbReference>
<evidence type="ECO:0000259" key="7">
    <source>
        <dbReference type="PROSITE" id="PS51186"/>
    </source>
</evidence>
<dbReference type="PANTHER" id="PTHR43420:SF12">
    <property type="entry name" value="N-ACETYLTRANSFERASE DOMAIN-CONTAINING PROTEIN"/>
    <property type="match status" value="1"/>
</dbReference>
<evidence type="ECO:0000256" key="4">
    <source>
        <dbReference type="ARBA" id="ARBA00023315"/>
    </source>
</evidence>
<comment type="similarity">
    <text evidence="1 5 6">Belongs to the acetyltransferase family. RimI subfamily.</text>
</comment>
<comment type="catalytic activity">
    <reaction evidence="5 6">
        <text>N-terminal L-alanyl-[ribosomal protein bS18] + acetyl-CoA = N-terminal N(alpha)-acetyl-L-alanyl-[ribosomal protein bS18] + CoA + H(+)</text>
        <dbReference type="Rhea" id="RHEA:43756"/>
        <dbReference type="Rhea" id="RHEA-COMP:10676"/>
        <dbReference type="Rhea" id="RHEA-COMP:10677"/>
        <dbReference type="ChEBI" id="CHEBI:15378"/>
        <dbReference type="ChEBI" id="CHEBI:57287"/>
        <dbReference type="ChEBI" id="CHEBI:57288"/>
        <dbReference type="ChEBI" id="CHEBI:64718"/>
        <dbReference type="ChEBI" id="CHEBI:83683"/>
        <dbReference type="EC" id="2.3.1.266"/>
    </reaction>
</comment>
<dbReference type="Pfam" id="PF00583">
    <property type="entry name" value="Acetyltransf_1"/>
    <property type="match status" value="1"/>
</dbReference>
<sequence>MKIISTLTHADLDDAYRIEIQCHPIAWSKATFHSNQGERYINKKVTINQQLVGFLICQQVVDEATLFNIAIHPCMQKQGLATSLLTDLIEELATKNVHTLWLEVRASNHTAIHLYERLGFNEITVRKNYYPTAHGREDAIIMAYTISRL</sequence>
<dbReference type="InterPro" id="IPR050680">
    <property type="entry name" value="YpeA/RimI_acetyltransf"/>
</dbReference>
<dbReference type="Gene3D" id="3.40.630.30">
    <property type="match status" value="1"/>
</dbReference>
<feature type="domain" description="N-acetyltransferase" evidence="7">
    <location>
        <begin position="2"/>
        <end position="147"/>
    </location>
</feature>
<dbReference type="PROSITE" id="PS51186">
    <property type="entry name" value="GNAT"/>
    <property type="match status" value="1"/>
</dbReference>
<dbReference type="CDD" id="cd04301">
    <property type="entry name" value="NAT_SF"/>
    <property type="match status" value="1"/>
</dbReference>
<name>A0A495RLT2_9GAMM</name>
<dbReference type="GO" id="GO:0008999">
    <property type="term" value="F:protein-N-terminal-alanine acetyltransferase activity"/>
    <property type="evidence" value="ECO:0007669"/>
    <property type="project" value="UniProtKB-UniRule"/>
</dbReference>
<dbReference type="InterPro" id="IPR016181">
    <property type="entry name" value="Acyl_CoA_acyltransferase"/>
</dbReference>
<feature type="binding site" evidence="5">
    <location>
        <begin position="69"/>
        <end position="71"/>
    </location>
    <ligand>
        <name>acetyl-CoA</name>
        <dbReference type="ChEBI" id="CHEBI:57288"/>
    </ligand>
</feature>
<dbReference type="PANTHER" id="PTHR43420">
    <property type="entry name" value="ACETYLTRANSFERASE"/>
    <property type="match status" value="1"/>
</dbReference>
<dbReference type="OrthoDB" id="9796919at2"/>
<dbReference type="NCBIfam" id="TIGR01575">
    <property type="entry name" value="rimI"/>
    <property type="match status" value="1"/>
</dbReference>
<dbReference type="RefSeq" id="WP_121144640.1">
    <property type="nucleotide sequence ID" value="NZ_RBWY01000001.1"/>
</dbReference>
<comment type="subcellular location">
    <subcellularLocation>
        <location evidence="5 6">Cytoplasm</location>
    </subcellularLocation>
</comment>
<evidence type="ECO:0000256" key="1">
    <source>
        <dbReference type="ARBA" id="ARBA00005395"/>
    </source>
</evidence>
<comment type="caution">
    <text evidence="5">Lacks conserved residue(s) required for the propagation of feature annotation.</text>
</comment>
<dbReference type="Proteomes" id="UP000278542">
    <property type="component" value="Unassembled WGS sequence"/>
</dbReference>
<accession>A0A495RLT2</accession>
<dbReference type="HAMAP" id="MF_02210">
    <property type="entry name" value="RimI"/>
    <property type="match status" value="1"/>
</dbReference>
<comment type="function">
    <text evidence="5 6">Acetylates the N-terminal alanine of ribosomal protein bS18.</text>
</comment>
<evidence type="ECO:0000313" key="8">
    <source>
        <dbReference type="EMBL" id="RKS87768.1"/>
    </source>
</evidence>
<feature type="binding site" evidence="5">
    <location>
        <position position="108"/>
    </location>
    <ligand>
        <name>acetyl-CoA</name>
        <dbReference type="ChEBI" id="CHEBI:57288"/>
    </ligand>
</feature>
<keyword evidence="3 5" id="KW-0808">Transferase</keyword>
<dbReference type="GO" id="GO:0005737">
    <property type="term" value="C:cytoplasm"/>
    <property type="evidence" value="ECO:0007669"/>
    <property type="project" value="UniProtKB-SubCell"/>
</dbReference>
<reference evidence="8 9" key="1">
    <citation type="submission" date="2018-10" db="EMBL/GenBank/DDBJ databases">
        <title>Genomic Encyclopedia of Type Strains, Phase IV (KMG-IV): sequencing the most valuable type-strain genomes for metagenomic binning, comparative biology and taxonomic classification.</title>
        <authorList>
            <person name="Goeker M."/>
        </authorList>
    </citation>
    <scope>NUCLEOTIDE SEQUENCE [LARGE SCALE GENOMIC DNA]</scope>
    <source>
        <strain evidence="8 9">DSM 22228</strain>
    </source>
</reference>
<dbReference type="AlphaFoldDB" id="A0A495RLT2"/>
<evidence type="ECO:0000256" key="2">
    <source>
        <dbReference type="ARBA" id="ARBA00022490"/>
    </source>
</evidence>
<proteinExistence type="inferred from homology"/>
<evidence type="ECO:0000256" key="5">
    <source>
        <dbReference type="HAMAP-Rule" id="MF_02210"/>
    </source>
</evidence>
<dbReference type="SUPFAM" id="SSF55729">
    <property type="entry name" value="Acyl-CoA N-acyltransferases (Nat)"/>
    <property type="match status" value="1"/>
</dbReference>
<comment type="caution">
    <text evidence="8">The sequence shown here is derived from an EMBL/GenBank/DDBJ whole genome shotgun (WGS) entry which is preliminary data.</text>
</comment>
<keyword evidence="9" id="KW-1185">Reference proteome</keyword>
<protein>
    <recommendedName>
        <fullName evidence="5 6">[Ribosomal protein bS18]-alanine N-acetyltransferase</fullName>
        <ecNumber evidence="5 6">2.3.1.266</ecNumber>
    </recommendedName>
</protein>
<keyword evidence="4 5" id="KW-0012">Acyltransferase</keyword>
<feature type="active site" description="Proton donor" evidence="5">
    <location>
        <position position="115"/>
    </location>
</feature>
<dbReference type="EC" id="2.3.1.266" evidence="5 6"/>
<feature type="active site" description="Proton acceptor" evidence="5">
    <location>
        <position position="103"/>
    </location>
</feature>
<keyword evidence="2 5" id="KW-0963">Cytoplasm</keyword>
<evidence type="ECO:0000256" key="3">
    <source>
        <dbReference type="ARBA" id="ARBA00022679"/>
    </source>
</evidence>
<dbReference type="InterPro" id="IPR006464">
    <property type="entry name" value="AcTrfase_RimI/Ard1"/>
</dbReference>
<evidence type="ECO:0000313" key="9">
    <source>
        <dbReference type="Proteomes" id="UP000278542"/>
    </source>
</evidence>
<organism evidence="8 9">
    <name type="scientific">Orbus hercynius</name>
    <dbReference type="NCBI Taxonomy" id="593135"/>
    <lineage>
        <taxon>Bacteria</taxon>
        <taxon>Pseudomonadati</taxon>
        <taxon>Pseudomonadota</taxon>
        <taxon>Gammaproteobacteria</taxon>
        <taxon>Orbales</taxon>
        <taxon>Orbaceae</taxon>
        <taxon>Orbus</taxon>
    </lineage>
</organism>
<gene>
    <name evidence="5" type="primary">rimI</name>
    <name evidence="8" type="ORF">DES39_1011</name>
</gene>